<dbReference type="NCBIfam" id="TIGR00509">
    <property type="entry name" value="bisC_fam"/>
    <property type="match status" value="1"/>
</dbReference>
<evidence type="ECO:0000256" key="6">
    <source>
        <dbReference type="ARBA" id="ARBA00022729"/>
    </source>
</evidence>
<dbReference type="PROSITE" id="PS00932">
    <property type="entry name" value="MOLYBDOPTERIN_PROK_3"/>
    <property type="match status" value="1"/>
</dbReference>
<dbReference type="Gene3D" id="2.40.40.20">
    <property type="match status" value="1"/>
</dbReference>
<dbReference type="Gene3D" id="3.40.50.740">
    <property type="match status" value="1"/>
</dbReference>
<dbReference type="GO" id="GO:0030151">
    <property type="term" value="F:molybdenum ion binding"/>
    <property type="evidence" value="ECO:0007669"/>
    <property type="project" value="TreeGrafter"/>
</dbReference>
<reference evidence="15 16" key="1">
    <citation type="submission" date="2018-04" db="EMBL/GenBank/DDBJ databases">
        <title>Genomic Encyclopedia of Archaeal and Bacterial Type Strains, Phase II (KMG-II): from individual species to whole genera.</title>
        <authorList>
            <person name="Goeker M."/>
        </authorList>
    </citation>
    <scope>NUCLEOTIDE SEQUENCE [LARGE SCALE GENOMIC DNA]</scope>
    <source>
        <strain evidence="15 16">DSM 23382</strain>
    </source>
</reference>
<dbReference type="InterPro" id="IPR006656">
    <property type="entry name" value="Mopterin_OxRdtase"/>
</dbReference>
<evidence type="ECO:0000256" key="7">
    <source>
        <dbReference type="ARBA" id="ARBA00022764"/>
    </source>
</evidence>
<evidence type="ECO:0000256" key="10">
    <source>
        <dbReference type="SAM" id="MobiDB-lite"/>
    </source>
</evidence>
<comment type="cofactor">
    <cofactor evidence="9">
        <name>Mo-bis(molybdopterin guanine dinucleotide)</name>
        <dbReference type="ChEBI" id="CHEBI:60539"/>
    </cofactor>
    <text evidence="9">Binds 1 molybdenum-bis(molybdopterin guanine dinucleotide) (Mo-bis-MGD) cofactor per subunit.</text>
</comment>
<feature type="compositionally biased region" description="Basic and acidic residues" evidence="10">
    <location>
        <begin position="424"/>
        <end position="436"/>
    </location>
</feature>
<dbReference type="Gene3D" id="3.40.228.10">
    <property type="entry name" value="Dimethylsulfoxide Reductase, domain 2"/>
    <property type="match status" value="1"/>
</dbReference>
<dbReference type="PANTHER" id="PTHR43742">
    <property type="entry name" value="TRIMETHYLAMINE-N-OXIDE REDUCTASE"/>
    <property type="match status" value="1"/>
</dbReference>
<dbReference type="GO" id="GO:0030288">
    <property type="term" value="C:outer membrane-bounded periplasmic space"/>
    <property type="evidence" value="ECO:0007669"/>
    <property type="project" value="TreeGrafter"/>
</dbReference>
<dbReference type="Pfam" id="PF18364">
    <property type="entry name" value="Molybdopterin_N"/>
    <property type="match status" value="1"/>
</dbReference>
<dbReference type="Proteomes" id="UP000244081">
    <property type="component" value="Unassembled WGS sequence"/>
</dbReference>
<evidence type="ECO:0000259" key="14">
    <source>
        <dbReference type="Pfam" id="PF18364"/>
    </source>
</evidence>
<evidence type="ECO:0000256" key="8">
    <source>
        <dbReference type="ARBA" id="ARBA00023002"/>
    </source>
</evidence>
<evidence type="ECO:0000313" key="15">
    <source>
        <dbReference type="EMBL" id="PTW61088.1"/>
    </source>
</evidence>
<dbReference type="EMBL" id="QAYG01000003">
    <property type="protein sequence ID" value="PTW61088.1"/>
    <property type="molecule type" value="Genomic_DNA"/>
</dbReference>
<dbReference type="RefSeq" id="WP_107989892.1">
    <property type="nucleotide sequence ID" value="NZ_QAYG01000003.1"/>
</dbReference>
<comment type="subcellular location">
    <subcellularLocation>
        <location evidence="1">Periplasm</location>
    </subcellularLocation>
</comment>
<evidence type="ECO:0000256" key="1">
    <source>
        <dbReference type="ARBA" id="ARBA00004418"/>
    </source>
</evidence>
<feature type="chain" id="PRO_5015489383" description="trimethylamine-N-oxide reductase" evidence="11">
    <location>
        <begin position="25"/>
        <end position="825"/>
    </location>
</feature>
<feature type="binding site" evidence="9">
    <location>
        <position position="524"/>
    </location>
    <ligand>
        <name>Mo-bis(molybdopterin guanine dinucleotide)</name>
        <dbReference type="ChEBI" id="CHEBI:60539"/>
    </ligand>
</feature>
<dbReference type="EC" id="1.7.2.3" evidence="3"/>
<gene>
    <name evidence="15" type="ORF">C8N35_103270</name>
</gene>
<dbReference type="InterPro" id="IPR050612">
    <property type="entry name" value="Prok_Mopterin_Oxidored"/>
</dbReference>
<dbReference type="NCBIfam" id="NF011682">
    <property type="entry name" value="PRK15102.1"/>
    <property type="match status" value="1"/>
</dbReference>
<dbReference type="PROSITE" id="PS51318">
    <property type="entry name" value="TAT"/>
    <property type="match status" value="1"/>
</dbReference>
<keyword evidence="5 9" id="KW-0479">Metal-binding</keyword>
<evidence type="ECO:0000256" key="9">
    <source>
        <dbReference type="PIRSR" id="PIRSR606658-1"/>
    </source>
</evidence>
<evidence type="ECO:0000313" key="16">
    <source>
        <dbReference type="Proteomes" id="UP000244081"/>
    </source>
</evidence>
<evidence type="ECO:0000256" key="5">
    <source>
        <dbReference type="ARBA" id="ARBA00022723"/>
    </source>
</evidence>
<dbReference type="SUPFAM" id="SSF53706">
    <property type="entry name" value="Formate dehydrogenase/DMSO reductase, domains 1-3"/>
    <property type="match status" value="1"/>
</dbReference>
<dbReference type="InterPro" id="IPR006658">
    <property type="entry name" value="BisC"/>
</dbReference>
<feature type="binding site" evidence="9">
    <location>
        <position position="481"/>
    </location>
    <ligand>
        <name>Mo-bis(molybdopterin guanine dinucleotide)</name>
        <dbReference type="ChEBI" id="CHEBI:60539"/>
    </ligand>
</feature>
<evidence type="ECO:0000259" key="13">
    <source>
        <dbReference type="Pfam" id="PF01568"/>
    </source>
</evidence>
<dbReference type="Gene3D" id="3.90.55.10">
    <property type="entry name" value="Dimethylsulfoxide Reductase, domain 3"/>
    <property type="match status" value="1"/>
</dbReference>
<feature type="domain" description="Molybdopterin oxidoreductase N-terminal" evidence="14">
    <location>
        <begin position="51"/>
        <end position="91"/>
    </location>
</feature>
<dbReference type="GO" id="GO:0050626">
    <property type="term" value="F:trimethylamine-N-oxide reductase (cytochrome c) activity"/>
    <property type="evidence" value="ECO:0007669"/>
    <property type="project" value="UniProtKB-EC"/>
</dbReference>
<comment type="similarity">
    <text evidence="2">Belongs to the prokaryotic molybdopterin-containing oxidoreductase family.</text>
</comment>
<feature type="domain" description="Molybdopterin oxidoreductase" evidence="12">
    <location>
        <begin position="95"/>
        <end position="564"/>
    </location>
</feature>
<accession>A0A2T5VBF6</accession>
<evidence type="ECO:0000256" key="4">
    <source>
        <dbReference type="ARBA" id="ARBA00022505"/>
    </source>
</evidence>
<feature type="binding site" evidence="9">
    <location>
        <position position="781"/>
    </location>
    <ligand>
        <name>Mo-bis(molybdopterin guanine dinucleotide)</name>
        <dbReference type="ChEBI" id="CHEBI:60539"/>
    </ligand>
</feature>
<dbReference type="Pfam" id="PF00384">
    <property type="entry name" value="Molybdopterin"/>
    <property type="match status" value="1"/>
</dbReference>
<comment type="caution">
    <text evidence="15">The sequence shown here is derived from an EMBL/GenBank/DDBJ whole genome shotgun (WGS) entry which is preliminary data.</text>
</comment>
<dbReference type="InterPro" id="IPR041954">
    <property type="entry name" value="CT_DMSOR/BSOR/TMAOR"/>
</dbReference>
<feature type="binding site" evidence="9">
    <location>
        <position position="554"/>
    </location>
    <ligand>
        <name>Mo-bis(molybdopterin guanine dinucleotide)</name>
        <dbReference type="ChEBI" id="CHEBI:60539"/>
    </ligand>
</feature>
<keyword evidence="4 9" id="KW-0500">Molybdenum</keyword>
<dbReference type="OrthoDB" id="9759518at2"/>
<feature type="signal peptide" evidence="11">
    <location>
        <begin position="1"/>
        <end position="24"/>
    </location>
</feature>
<keyword evidence="8" id="KW-0560">Oxidoreductase</keyword>
<organism evidence="15 16">
    <name type="scientific">Breoghania corrubedonensis</name>
    <dbReference type="NCBI Taxonomy" id="665038"/>
    <lineage>
        <taxon>Bacteria</taxon>
        <taxon>Pseudomonadati</taxon>
        <taxon>Pseudomonadota</taxon>
        <taxon>Alphaproteobacteria</taxon>
        <taxon>Hyphomicrobiales</taxon>
        <taxon>Stappiaceae</taxon>
        <taxon>Breoghania</taxon>
    </lineage>
</organism>
<dbReference type="InterPro" id="IPR006311">
    <property type="entry name" value="TAT_signal"/>
</dbReference>
<feature type="region of interest" description="Disordered" evidence="10">
    <location>
        <begin position="408"/>
        <end position="436"/>
    </location>
</feature>
<dbReference type="SUPFAM" id="SSF50692">
    <property type="entry name" value="ADC-like"/>
    <property type="match status" value="1"/>
</dbReference>
<dbReference type="InterPro" id="IPR041460">
    <property type="entry name" value="Molybdopterin_N"/>
</dbReference>
<dbReference type="GO" id="GO:0009055">
    <property type="term" value="F:electron transfer activity"/>
    <property type="evidence" value="ECO:0007669"/>
    <property type="project" value="TreeGrafter"/>
</dbReference>
<evidence type="ECO:0000256" key="3">
    <source>
        <dbReference type="ARBA" id="ARBA00011885"/>
    </source>
</evidence>
<dbReference type="PANTHER" id="PTHR43742:SF10">
    <property type="entry name" value="TRIMETHYLAMINE-N-OXIDE REDUCTASE 2"/>
    <property type="match status" value="1"/>
</dbReference>
<dbReference type="CDD" id="cd02793">
    <property type="entry name" value="MopB_CT_DMSOR-BSOR-TMAOR"/>
    <property type="match status" value="1"/>
</dbReference>
<evidence type="ECO:0000256" key="11">
    <source>
        <dbReference type="SAM" id="SignalP"/>
    </source>
</evidence>
<sequence length="825" mass="92690">MSTKSSWSPSLSRRRFLVSSASLAALGAAGSVLPGGVTRAFAADNSKEVLSASHWGAFYGKVEDGRFVSLRPWDKDPFPNQAVHGVQDVVYNAARIKYPMVRRAYLENGPKAERDSRGSGDFVKVSWDQALDLVAKEVKRLQDEEGPWAIYTGTYGWQSSGRANNSQAMLKKLMNLTGGAVFSTGDYSKGALAGIMPYIMGQIDAEGPQTSYLSILENTDQIVFWACDPWKNNRIAYSPPDHGEHLFFDELKKKNEMKKLFINPIRGELCKATDGEWLASRPHADIPLALGICHALLTEDLYDKDFIENYTYGFETFADYLMGKGWDKIEKTPEWAAEQCEVPADKIRELARSFVAGRTMLVSGWTPQRQQHGEQWPWMFITLACMVGQIGLPGGGFCQRYHLDNPGAPQSNGPALGSAVNPGKRTENKEWPDENGAKTIPCARIVDMLENPGKEFEHNGETHIYPDVKMTYWTGGNPFHHHQDRNRMRKAWKKFDTVVIQDYQWTATARFADIVLPATTTSERNDIDRIGSVANKAILRMAKIIDPVFEARNDYDIFTELADRLGVKDQFTEGKSEQDMIKGIYEQAKEMAARKNVEMPDFDDFWDKGIVEFEVPEENLRRVKYADFREDPLMNMMPTATGKIEIYSKTIEKMSYDDCPPHPSWIEPAEWLGQKDKTYPVHLSSNHPDWRMHSQLCSTKVREIYAIAGREPCLINTEDAAERGIKDGDIVRVFNGRGQILAGAKVSDDIRRSVIQVQEGAWYDPDDVSDPNTLCKYGDPNVLTLDIGTSRLAQATSAHTCMVQFEKYTGEVPEVTAFVAPAAAE</sequence>
<keyword evidence="16" id="KW-1185">Reference proteome</keyword>
<feature type="binding site" evidence="9">
    <location>
        <position position="369"/>
    </location>
    <ligand>
        <name>Mo-bis(molybdopterin guanine dinucleotide)</name>
        <dbReference type="ChEBI" id="CHEBI:60539"/>
    </ligand>
</feature>
<dbReference type="GO" id="GO:0043546">
    <property type="term" value="F:molybdopterin cofactor binding"/>
    <property type="evidence" value="ECO:0007669"/>
    <property type="project" value="InterPro"/>
</dbReference>
<protein>
    <recommendedName>
        <fullName evidence="3">trimethylamine-N-oxide reductase</fullName>
        <ecNumber evidence="3">1.7.2.3</ecNumber>
    </recommendedName>
</protein>
<dbReference type="AlphaFoldDB" id="A0A2T5VBF6"/>
<keyword evidence="6 11" id="KW-0732">Signal</keyword>
<feature type="binding site" evidence="9">
    <location>
        <position position="157"/>
    </location>
    <ligand>
        <name>Mo-bis(molybdopterin guanine dinucleotide)</name>
        <dbReference type="ChEBI" id="CHEBI:60539"/>
    </ligand>
</feature>
<feature type="binding site" evidence="9">
    <location>
        <position position="477"/>
    </location>
    <ligand>
        <name>Mo-bis(molybdopterin guanine dinucleotide)</name>
        <dbReference type="ChEBI" id="CHEBI:60539"/>
    </ligand>
</feature>
<dbReference type="InterPro" id="IPR009010">
    <property type="entry name" value="Asp_de-COase-like_dom_sf"/>
</dbReference>
<evidence type="ECO:0000259" key="12">
    <source>
        <dbReference type="Pfam" id="PF00384"/>
    </source>
</evidence>
<feature type="domain" description="Molybdopterin dinucleotide-binding" evidence="13">
    <location>
        <begin position="682"/>
        <end position="801"/>
    </location>
</feature>
<dbReference type="InterPro" id="IPR006655">
    <property type="entry name" value="Mopterin_OxRdtase_prok_CS"/>
</dbReference>
<dbReference type="PROSITE" id="PS00490">
    <property type="entry name" value="MOLYBDOPTERIN_PROK_2"/>
    <property type="match status" value="1"/>
</dbReference>
<proteinExistence type="inferred from homology"/>
<name>A0A2T5VBF6_9HYPH</name>
<evidence type="ECO:0000256" key="2">
    <source>
        <dbReference type="ARBA" id="ARBA00010312"/>
    </source>
</evidence>
<dbReference type="FunFam" id="2.40.40.20:FF:000009">
    <property type="entry name" value="Biotin sulfoxide reductase 2"/>
    <property type="match status" value="1"/>
</dbReference>
<dbReference type="Pfam" id="PF01568">
    <property type="entry name" value="Molydop_binding"/>
    <property type="match status" value="1"/>
</dbReference>
<dbReference type="InterPro" id="IPR006657">
    <property type="entry name" value="MoPterin_dinucl-bd_dom"/>
</dbReference>
<dbReference type="GO" id="GO:0009061">
    <property type="term" value="P:anaerobic respiration"/>
    <property type="evidence" value="ECO:0007669"/>
    <property type="project" value="TreeGrafter"/>
</dbReference>
<keyword evidence="7" id="KW-0574">Periplasm</keyword>